<protein>
    <submittedName>
        <fullName evidence="1">Uncharacterized protein</fullName>
    </submittedName>
</protein>
<dbReference type="PANTHER" id="PTHR34763">
    <property type="entry name" value="PROTEIN FAM104A"/>
    <property type="match status" value="1"/>
</dbReference>
<reference evidence="1" key="2">
    <citation type="submission" date="2025-09" db="UniProtKB">
        <authorList>
            <consortium name="Ensembl"/>
        </authorList>
    </citation>
    <scope>IDENTIFICATION</scope>
</reference>
<name>A0A8C9Q9T2_SPEDA</name>
<sequence length="91" mass="10466">NKDLKEMNLFLPFYLQYSSSVTERNISSIHNPERAGGPESNINRIAAEHDLSTCQFLHEENMLSQGPYCQINQILKEAHFYSLQQRGQPPT</sequence>
<dbReference type="AlphaFoldDB" id="A0A8C9Q9T2"/>
<dbReference type="Proteomes" id="UP000694422">
    <property type="component" value="Unplaced"/>
</dbReference>
<dbReference type="PANTHER" id="PTHR34763:SF1">
    <property type="entry name" value="PROTEIN FAM104A"/>
    <property type="match status" value="1"/>
</dbReference>
<dbReference type="Pfam" id="PF15434">
    <property type="entry name" value="FAM104"/>
    <property type="match status" value="1"/>
</dbReference>
<keyword evidence="2" id="KW-1185">Reference proteome</keyword>
<evidence type="ECO:0000313" key="1">
    <source>
        <dbReference type="Ensembl" id="ENSSDAP00000018354.1"/>
    </source>
</evidence>
<dbReference type="Ensembl" id="ENSSDAT00000021007.1">
    <property type="protein sequence ID" value="ENSSDAP00000018354.1"/>
    <property type="gene ID" value="ENSSDAG00000016786.1"/>
</dbReference>
<accession>A0A8C9Q9T2</accession>
<dbReference type="InterPro" id="IPR029222">
    <property type="entry name" value="VCF1/2-like"/>
</dbReference>
<proteinExistence type="predicted"/>
<reference evidence="1" key="1">
    <citation type="submission" date="2025-08" db="UniProtKB">
        <authorList>
            <consortium name="Ensembl"/>
        </authorList>
    </citation>
    <scope>IDENTIFICATION</scope>
</reference>
<evidence type="ECO:0000313" key="2">
    <source>
        <dbReference type="Proteomes" id="UP000694422"/>
    </source>
</evidence>
<organism evidence="1 2">
    <name type="scientific">Spermophilus dauricus</name>
    <name type="common">Daurian ground squirrel</name>
    <dbReference type="NCBI Taxonomy" id="99837"/>
    <lineage>
        <taxon>Eukaryota</taxon>
        <taxon>Metazoa</taxon>
        <taxon>Chordata</taxon>
        <taxon>Craniata</taxon>
        <taxon>Vertebrata</taxon>
        <taxon>Euteleostomi</taxon>
        <taxon>Mammalia</taxon>
        <taxon>Eutheria</taxon>
        <taxon>Euarchontoglires</taxon>
        <taxon>Glires</taxon>
        <taxon>Rodentia</taxon>
        <taxon>Sciuromorpha</taxon>
        <taxon>Sciuridae</taxon>
        <taxon>Xerinae</taxon>
        <taxon>Marmotini</taxon>
        <taxon>Spermophilus</taxon>
    </lineage>
</organism>